<comment type="subcellular location">
    <subcellularLocation>
        <location evidence="5">Cytoplasm</location>
    </subcellularLocation>
</comment>
<comment type="caution">
    <text evidence="7">The sequence shown here is derived from an EMBL/GenBank/DDBJ whole genome shotgun (WGS) entry which is preliminary data.</text>
</comment>
<dbReference type="InterPro" id="IPR012337">
    <property type="entry name" value="RNaseH-like_sf"/>
</dbReference>
<keyword evidence="4 5" id="KW-0378">Hydrolase</keyword>
<dbReference type="RefSeq" id="WP_256191469.1">
    <property type="nucleotide sequence ID" value="NZ_CAJKKG010000056.1"/>
</dbReference>
<keyword evidence="2 5" id="KW-0690">Ribosome biogenesis</keyword>
<evidence type="ECO:0000313" key="8">
    <source>
        <dbReference type="Proteomes" id="UP001524473"/>
    </source>
</evidence>
<evidence type="ECO:0000313" key="7">
    <source>
        <dbReference type="EMBL" id="MCQ4838562.1"/>
    </source>
</evidence>
<protein>
    <recommendedName>
        <fullName evidence="5">Putative pre-16S rRNA nuclease</fullName>
        <ecNumber evidence="5">3.1.-.-</ecNumber>
    </recommendedName>
</protein>
<comment type="similarity">
    <text evidence="5">Belongs to the YqgF HJR family.</text>
</comment>
<dbReference type="CDD" id="cd16964">
    <property type="entry name" value="YqgF"/>
    <property type="match status" value="1"/>
</dbReference>
<dbReference type="HAMAP" id="MF_00651">
    <property type="entry name" value="Nuclease_YqgF"/>
    <property type="match status" value="1"/>
</dbReference>
<dbReference type="Gene3D" id="3.30.420.140">
    <property type="entry name" value="YqgF/RNase H-like domain"/>
    <property type="match status" value="1"/>
</dbReference>
<reference evidence="7 8" key="1">
    <citation type="submission" date="2022-06" db="EMBL/GenBank/DDBJ databases">
        <title>Isolation of gut microbiota from human fecal samples.</title>
        <authorList>
            <person name="Pamer E.G."/>
            <person name="Barat B."/>
            <person name="Waligurski E."/>
            <person name="Medina S."/>
            <person name="Paddock L."/>
            <person name="Mostad J."/>
        </authorList>
    </citation>
    <scope>NUCLEOTIDE SEQUENCE [LARGE SCALE GENOMIC DNA]</scope>
    <source>
        <strain evidence="7 8">DFI.9.73</strain>
    </source>
</reference>
<gene>
    <name evidence="7" type="primary">ruvX</name>
    <name evidence="7" type="ORF">NE695_01375</name>
</gene>
<evidence type="ECO:0000256" key="1">
    <source>
        <dbReference type="ARBA" id="ARBA00022490"/>
    </source>
</evidence>
<keyword evidence="3 5" id="KW-0540">Nuclease</keyword>
<name>A0ABT1RV56_9FIRM</name>
<dbReference type="Proteomes" id="UP001524473">
    <property type="component" value="Unassembled WGS sequence"/>
</dbReference>
<dbReference type="EMBL" id="JANFZH010000002">
    <property type="protein sequence ID" value="MCQ4838562.1"/>
    <property type="molecule type" value="Genomic_DNA"/>
</dbReference>
<keyword evidence="8" id="KW-1185">Reference proteome</keyword>
<evidence type="ECO:0000256" key="4">
    <source>
        <dbReference type="ARBA" id="ARBA00022801"/>
    </source>
</evidence>
<dbReference type="InterPro" id="IPR006641">
    <property type="entry name" value="YqgF/RNaseH-like_dom"/>
</dbReference>
<dbReference type="NCBIfam" id="TIGR00250">
    <property type="entry name" value="RNAse_H_YqgF"/>
    <property type="match status" value="1"/>
</dbReference>
<comment type="function">
    <text evidence="5">Could be a nuclease involved in processing of the 5'-end of pre-16S rRNA.</text>
</comment>
<sequence>MIILGVDLGKVRTGLAVCDRGEMLASPAGVIAECSRERLADKISAVAKERGAELLVLGLPRNMDGSEGESAQNAREMGKILAERSGLPVEFCDERGTTITAHGFLNETNTRGKKRKAVVDTVAATVILQNYLEYRRNISHK</sequence>
<dbReference type="PANTHER" id="PTHR33317">
    <property type="entry name" value="POLYNUCLEOTIDYL TRANSFERASE, RIBONUCLEASE H-LIKE SUPERFAMILY PROTEIN"/>
    <property type="match status" value="1"/>
</dbReference>
<feature type="domain" description="YqgF/RNase H-like" evidence="6">
    <location>
        <begin position="1"/>
        <end position="101"/>
    </location>
</feature>
<proteinExistence type="inferred from homology"/>
<dbReference type="PANTHER" id="PTHR33317:SF4">
    <property type="entry name" value="POLYNUCLEOTIDYL TRANSFERASE, RIBONUCLEASE H-LIKE SUPERFAMILY PROTEIN"/>
    <property type="match status" value="1"/>
</dbReference>
<dbReference type="InterPro" id="IPR037027">
    <property type="entry name" value="YqgF/RNaseH-like_dom_sf"/>
</dbReference>
<evidence type="ECO:0000256" key="2">
    <source>
        <dbReference type="ARBA" id="ARBA00022517"/>
    </source>
</evidence>
<dbReference type="InterPro" id="IPR005227">
    <property type="entry name" value="YqgF"/>
</dbReference>
<dbReference type="SMART" id="SM00732">
    <property type="entry name" value="YqgFc"/>
    <property type="match status" value="1"/>
</dbReference>
<dbReference type="EC" id="3.1.-.-" evidence="5"/>
<organism evidence="7 8">
    <name type="scientific">Neglectibacter timonensis</name>
    <dbReference type="NCBI Taxonomy" id="1776382"/>
    <lineage>
        <taxon>Bacteria</taxon>
        <taxon>Bacillati</taxon>
        <taxon>Bacillota</taxon>
        <taxon>Clostridia</taxon>
        <taxon>Eubacteriales</taxon>
        <taxon>Oscillospiraceae</taxon>
        <taxon>Neglectibacter</taxon>
    </lineage>
</organism>
<evidence type="ECO:0000256" key="5">
    <source>
        <dbReference type="HAMAP-Rule" id="MF_00651"/>
    </source>
</evidence>
<accession>A0ABT1RV56</accession>
<evidence type="ECO:0000256" key="3">
    <source>
        <dbReference type="ARBA" id="ARBA00022722"/>
    </source>
</evidence>
<evidence type="ECO:0000259" key="6">
    <source>
        <dbReference type="SMART" id="SM00732"/>
    </source>
</evidence>
<dbReference type="SUPFAM" id="SSF53098">
    <property type="entry name" value="Ribonuclease H-like"/>
    <property type="match status" value="1"/>
</dbReference>
<dbReference type="Pfam" id="PF03652">
    <property type="entry name" value="RuvX"/>
    <property type="match status" value="1"/>
</dbReference>
<keyword evidence="1 5" id="KW-0963">Cytoplasm</keyword>